<gene>
    <name evidence="3" type="ORF">ODALV1_LOCUS18714</name>
</gene>
<feature type="signal peptide" evidence="2">
    <location>
        <begin position="1"/>
        <end position="19"/>
    </location>
</feature>
<evidence type="ECO:0000313" key="4">
    <source>
        <dbReference type="Proteomes" id="UP001642540"/>
    </source>
</evidence>
<dbReference type="EMBL" id="CAXLJM020000061">
    <property type="protein sequence ID" value="CAL8119772.1"/>
    <property type="molecule type" value="Genomic_DNA"/>
</dbReference>
<comment type="caution">
    <text evidence="3">The sequence shown here is derived from an EMBL/GenBank/DDBJ whole genome shotgun (WGS) entry which is preliminary data.</text>
</comment>
<proteinExistence type="predicted"/>
<name>A0ABP1R924_9HEXA</name>
<evidence type="ECO:0000313" key="3">
    <source>
        <dbReference type="EMBL" id="CAL8119772.1"/>
    </source>
</evidence>
<evidence type="ECO:0000256" key="2">
    <source>
        <dbReference type="SAM" id="SignalP"/>
    </source>
</evidence>
<sequence length="883" mass="101706">MSSFCVIFLLLLLKILVAADMKLQGLPFNLPETKFCTPCERDPSRFYYPTLHHDELCLRYAIDVGARIANVGKLSLYNDAYDISVLAIPTVDDTTCIKLVKAGIGFLRGLPQKNVNKPNPHLNQTLKKFDTGRMWESTFLNGMEDIWTSAYFSSLQRRVAKIQESSTWELKAEQTSRTLLSPTVNPAFFRQCGDNDTIPEAIADDVARCKGQMECQLNPRQTDHTYPRIPIQQGTSNYQSNVASSSGDSSVQKTSKRQKLEEPTMVINEFNPSKLSPHNLEEFIEIRASPAPQNQQQYFKTVKIIAIGAYSQRLLLIINLNKILIPSNGHYAIRSSLASRSFVHTTTDQQQFKLLPGYESEPIALLLLKIDTSVTASDWDRIKVFSRDLTPASESKTWDVIRKTIIDVQFYGHVLNQDIPQQLRSVLPTSFSHCNFIILTGDVEVEFEMTSSFKLCNPSHEVKPFQYQFFKLGTFMIGFPNDCDPNVMNQVERAEHREQHIQRKYKPNYQTNLFPTEVFKDTTWLEIYNEEFIDLQAVSSLHPFELVDNEDFDPNVGGESSRKKYFRYKICHQRIHDCPGTFTHNQKRSQIIEKEPIPTSFPILRQKIFKHLDSLEHLTGILYIVQRDRITYAADKGERLLTAASPEITQLANVMDVTFTFLHTNTAPYNANSCKVKSKGDRFETYFKTKLVSVATDSAKVMQKFHFLLNSWVDRKDDSGNKVNIMSIYCLAHKLQLSSRNSIVPLKSDADQGTSLYYFSYLEKFMQSSYVWFKWSGKRIGMFRDVIDEEDLPKVAFKELHAERWISSEYRTVKNFATAWKTARIALDRMMKENINDKRVLEDVKSYDSQFKDKTALITIHFYGISQHPLKPGQNIYKKWLAF</sequence>
<feature type="region of interest" description="Disordered" evidence="1">
    <location>
        <begin position="237"/>
        <end position="259"/>
    </location>
</feature>
<accession>A0ABP1R924</accession>
<dbReference type="Proteomes" id="UP001642540">
    <property type="component" value="Unassembled WGS sequence"/>
</dbReference>
<protein>
    <submittedName>
        <fullName evidence="3">Uncharacterized protein</fullName>
    </submittedName>
</protein>
<keyword evidence="2" id="KW-0732">Signal</keyword>
<reference evidence="3 4" key="1">
    <citation type="submission" date="2024-08" db="EMBL/GenBank/DDBJ databases">
        <authorList>
            <person name="Cucini C."/>
            <person name="Frati F."/>
        </authorList>
    </citation>
    <scope>NUCLEOTIDE SEQUENCE [LARGE SCALE GENOMIC DNA]</scope>
</reference>
<feature type="chain" id="PRO_5045627305" evidence="2">
    <location>
        <begin position="20"/>
        <end position="883"/>
    </location>
</feature>
<keyword evidence="4" id="KW-1185">Reference proteome</keyword>
<organism evidence="3 4">
    <name type="scientific">Orchesella dallaii</name>
    <dbReference type="NCBI Taxonomy" id="48710"/>
    <lineage>
        <taxon>Eukaryota</taxon>
        <taxon>Metazoa</taxon>
        <taxon>Ecdysozoa</taxon>
        <taxon>Arthropoda</taxon>
        <taxon>Hexapoda</taxon>
        <taxon>Collembola</taxon>
        <taxon>Entomobryomorpha</taxon>
        <taxon>Entomobryoidea</taxon>
        <taxon>Orchesellidae</taxon>
        <taxon>Orchesellinae</taxon>
        <taxon>Orchesella</taxon>
    </lineage>
</organism>
<feature type="compositionally biased region" description="Low complexity" evidence="1">
    <location>
        <begin position="240"/>
        <end position="250"/>
    </location>
</feature>
<evidence type="ECO:0000256" key="1">
    <source>
        <dbReference type="SAM" id="MobiDB-lite"/>
    </source>
</evidence>